<dbReference type="Proteomes" id="UP000831701">
    <property type="component" value="Chromosome 19"/>
</dbReference>
<name>A0ACB8VPN5_9TELE</name>
<sequence length="421" mass="48232">MPTHLRFRRRSFLGLLFLFSLSTSALYFIYSAPGIARLRKEKVLTFCPFSSLSAVNEYVFMVQARGIQIRENVKNIGAQVLEQVVRGAYSINGTDYSYDFNMSESDAPPTTYLPEGFTYLPSQVCPERLPSMKGRLEVNMSEVSLGEVERTLLEGEPSMVPGGYWKPKDCIPRWKVAILVPFRNRHEHLPILLRHLVPVLQRQRLQFAFYVIEQVGTEPFNRAMLFNVGFKEAMKDLNWDCLIFHDVDHLMENDRNYYGCTDMPRHFAVKLDKYSYMLPYNEFFGGVSGLTVKQFKKINGFPNAFWGWGGEDDDLWNRVRFADYTVSRPQGQQGRYMSIPHHHRGEVQFLGRLDPGDGAEGREGCKHICFQFSHPSSSLTPSRSLSQCPCSALPPALPLSHLRLSAQLGYERERGEAEEVT</sequence>
<evidence type="ECO:0000313" key="2">
    <source>
        <dbReference type="Proteomes" id="UP000831701"/>
    </source>
</evidence>
<dbReference type="EMBL" id="CM041549">
    <property type="protein sequence ID" value="KAI3357642.1"/>
    <property type="molecule type" value="Genomic_DNA"/>
</dbReference>
<gene>
    <name evidence="1" type="ORF">L3Q82_016050</name>
</gene>
<reference evidence="1" key="1">
    <citation type="submission" date="2022-04" db="EMBL/GenBank/DDBJ databases">
        <title>Jade perch genome.</title>
        <authorList>
            <person name="Chao B."/>
        </authorList>
    </citation>
    <scope>NUCLEOTIDE SEQUENCE</scope>
    <source>
        <strain evidence="1">CB-2022</strain>
    </source>
</reference>
<proteinExistence type="predicted"/>
<accession>A0ACB8VPN5</accession>
<evidence type="ECO:0000313" key="1">
    <source>
        <dbReference type="EMBL" id="KAI3357642.1"/>
    </source>
</evidence>
<protein>
    <submittedName>
        <fullName evidence="1">Uncharacterized protein</fullName>
    </submittedName>
</protein>
<keyword evidence="2" id="KW-1185">Reference proteome</keyword>
<organism evidence="1 2">
    <name type="scientific">Scortum barcoo</name>
    <name type="common">barcoo grunter</name>
    <dbReference type="NCBI Taxonomy" id="214431"/>
    <lineage>
        <taxon>Eukaryota</taxon>
        <taxon>Metazoa</taxon>
        <taxon>Chordata</taxon>
        <taxon>Craniata</taxon>
        <taxon>Vertebrata</taxon>
        <taxon>Euteleostomi</taxon>
        <taxon>Actinopterygii</taxon>
        <taxon>Neopterygii</taxon>
        <taxon>Teleostei</taxon>
        <taxon>Neoteleostei</taxon>
        <taxon>Acanthomorphata</taxon>
        <taxon>Eupercaria</taxon>
        <taxon>Centrarchiformes</taxon>
        <taxon>Terapontoidei</taxon>
        <taxon>Terapontidae</taxon>
        <taxon>Scortum</taxon>
    </lineage>
</organism>
<comment type="caution">
    <text evidence="1">The sequence shown here is derived from an EMBL/GenBank/DDBJ whole genome shotgun (WGS) entry which is preliminary data.</text>
</comment>